<dbReference type="GeneID" id="31766692"/>
<name>A0A1M7ADD7_FLAJO</name>
<evidence type="ECO:0000313" key="3">
    <source>
        <dbReference type="Proteomes" id="UP000184112"/>
    </source>
</evidence>
<reference evidence="2 3" key="1">
    <citation type="submission" date="2016-11" db="EMBL/GenBank/DDBJ databases">
        <authorList>
            <person name="Jaros S."/>
            <person name="Januszkiewicz K."/>
            <person name="Wedrychowicz H."/>
        </authorList>
    </citation>
    <scope>NUCLEOTIDE SEQUENCE [LARGE SCALE GENOMIC DNA]</scope>
    <source>
        <strain evidence="2 3">DSM 6792</strain>
    </source>
</reference>
<feature type="compositionally biased region" description="Basic and acidic residues" evidence="1">
    <location>
        <begin position="1"/>
        <end position="20"/>
    </location>
</feature>
<dbReference type="EMBL" id="FQWH01000016">
    <property type="protein sequence ID" value="SHH71637.1"/>
    <property type="molecule type" value="Genomic_DNA"/>
</dbReference>
<dbReference type="AlphaFoldDB" id="A0A1M7ADD7"/>
<feature type="compositionally biased region" description="Basic and acidic residues" evidence="1">
    <location>
        <begin position="48"/>
        <end position="76"/>
    </location>
</feature>
<protein>
    <submittedName>
        <fullName evidence="2">Uncharacterized protein</fullName>
    </submittedName>
</protein>
<dbReference type="Proteomes" id="UP000184112">
    <property type="component" value="Unassembled WGS sequence"/>
</dbReference>
<organism evidence="2 3">
    <name type="scientific">Flavobacterium johnsoniae</name>
    <name type="common">Cytophaga johnsonae</name>
    <dbReference type="NCBI Taxonomy" id="986"/>
    <lineage>
        <taxon>Bacteria</taxon>
        <taxon>Pseudomonadati</taxon>
        <taxon>Bacteroidota</taxon>
        <taxon>Flavobacteriia</taxon>
        <taxon>Flavobacteriales</taxon>
        <taxon>Flavobacteriaceae</taxon>
        <taxon>Flavobacterium</taxon>
    </lineage>
</organism>
<feature type="region of interest" description="Disordered" evidence="1">
    <location>
        <begin position="1"/>
        <end position="82"/>
    </location>
</feature>
<evidence type="ECO:0000256" key="1">
    <source>
        <dbReference type="SAM" id="MobiDB-lite"/>
    </source>
</evidence>
<evidence type="ECO:0000313" key="2">
    <source>
        <dbReference type="EMBL" id="SHH71637.1"/>
    </source>
</evidence>
<sequence length="82" mass="9485">MSRENYDNCDQDERSYHAADDSINSELMEKKDPAINQHENDTTGIHGDTSEHPNPRPDERDPDADRRTLDEEKAVEDQDEDN</sequence>
<proteinExistence type="predicted"/>
<feature type="compositionally biased region" description="Basic and acidic residues" evidence="1">
    <location>
        <begin position="27"/>
        <end position="41"/>
    </location>
</feature>
<dbReference type="RefSeq" id="WP_012025749.1">
    <property type="nucleotide sequence ID" value="NZ_CP031763.1"/>
</dbReference>
<gene>
    <name evidence="2" type="ORF">SAMN05444388_11649</name>
</gene>
<accession>A0A1M7ADD7</accession>